<dbReference type="Pfam" id="PF06945">
    <property type="entry name" value="DUF1289"/>
    <property type="match status" value="1"/>
</dbReference>
<sequence length="65" mass="6638">MSAAPAPLASPCVRVCALDAAGALCVGCGRTIQEIAAWSGMSEASRLAIMGELAERLRLHALEAV</sequence>
<organism evidence="1 2">
    <name type="scientific">Aureimonas flava</name>
    <dbReference type="NCBI Taxonomy" id="2320271"/>
    <lineage>
        <taxon>Bacteria</taxon>
        <taxon>Pseudomonadati</taxon>
        <taxon>Pseudomonadota</taxon>
        <taxon>Alphaproteobacteria</taxon>
        <taxon>Hyphomicrobiales</taxon>
        <taxon>Aurantimonadaceae</taxon>
        <taxon>Aureimonas</taxon>
    </lineage>
</organism>
<keyword evidence="2" id="KW-1185">Reference proteome</keyword>
<dbReference type="PANTHER" id="PTHR35175">
    <property type="entry name" value="DUF1289 DOMAIN-CONTAINING PROTEIN"/>
    <property type="match status" value="1"/>
</dbReference>
<dbReference type="Proteomes" id="UP000265750">
    <property type="component" value="Unassembled WGS sequence"/>
</dbReference>
<accession>A0A3A1WKJ3</accession>
<dbReference type="EMBL" id="QYRN01000003">
    <property type="protein sequence ID" value="RIY01829.1"/>
    <property type="molecule type" value="Genomic_DNA"/>
</dbReference>
<comment type="caution">
    <text evidence="1">The sequence shown here is derived from an EMBL/GenBank/DDBJ whole genome shotgun (WGS) entry which is preliminary data.</text>
</comment>
<name>A0A3A1WKJ3_9HYPH</name>
<dbReference type="PANTHER" id="PTHR35175:SF2">
    <property type="entry name" value="DUF1289 DOMAIN-CONTAINING PROTEIN"/>
    <property type="match status" value="1"/>
</dbReference>
<dbReference type="RefSeq" id="WP_119538966.1">
    <property type="nucleotide sequence ID" value="NZ_QYRN01000003.1"/>
</dbReference>
<gene>
    <name evidence="1" type="ORF">D3218_05725</name>
</gene>
<protein>
    <submittedName>
        <fullName evidence="1">DUF1289 domain-containing protein</fullName>
    </submittedName>
</protein>
<evidence type="ECO:0000313" key="1">
    <source>
        <dbReference type="EMBL" id="RIY01829.1"/>
    </source>
</evidence>
<reference evidence="2" key="1">
    <citation type="submission" date="2018-09" db="EMBL/GenBank/DDBJ databases">
        <authorList>
            <person name="Tuo L."/>
        </authorList>
    </citation>
    <scope>NUCLEOTIDE SEQUENCE [LARGE SCALE GENOMIC DNA]</scope>
    <source>
        <strain evidence="2">M2BS4Y-1</strain>
    </source>
</reference>
<evidence type="ECO:0000313" key="2">
    <source>
        <dbReference type="Proteomes" id="UP000265750"/>
    </source>
</evidence>
<dbReference type="AlphaFoldDB" id="A0A3A1WKJ3"/>
<dbReference type="InterPro" id="IPR010710">
    <property type="entry name" value="DUF1289"/>
</dbReference>
<dbReference type="OrthoDB" id="9811423at2"/>
<proteinExistence type="predicted"/>